<reference evidence="2 3" key="1">
    <citation type="submission" date="2020-08" db="EMBL/GenBank/DDBJ databases">
        <title>Genomic Encyclopedia of Type Strains, Phase IV (KMG-V): Genome sequencing to study the core and pangenomes of soil and plant-associated prokaryotes.</title>
        <authorList>
            <person name="Whitman W."/>
        </authorList>
    </citation>
    <scope>NUCLEOTIDE SEQUENCE [LARGE SCALE GENOMIC DNA]</scope>
    <source>
        <strain evidence="2 3">X5P2</strain>
    </source>
</reference>
<dbReference type="Proteomes" id="UP000535182">
    <property type="component" value="Unassembled WGS sequence"/>
</dbReference>
<comment type="caution">
    <text evidence="2">The sequence shown here is derived from an EMBL/GenBank/DDBJ whole genome shotgun (WGS) entry which is preliminary data.</text>
</comment>
<accession>A0A9X0U6D8</accession>
<name>A0A9X0U6D8_9BACT</name>
<evidence type="ECO:0000313" key="2">
    <source>
        <dbReference type="EMBL" id="MBB5329707.1"/>
    </source>
</evidence>
<dbReference type="AlphaFoldDB" id="A0A9X0U6D8"/>
<evidence type="ECO:0000256" key="1">
    <source>
        <dbReference type="SAM" id="MobiDB-lite"/>
    </source>
</evidence>
<sequence length="130" mass="13544">MTLSSNEHFQTRVGGNFTGKVAVWRRVGGVIEAGDSVGVVVVRDGGSRLVDHARVGPGWSDRPGVRAVRGHPPNLTPSRTGAVEVTVVPGDKSPCKPTLPMSPTAVKSSSAGMARWPGLPSSSHWVAELA</sequence>
<organism evidence="2 3">
    <name type="scientific">Tunturiibacter gelidiferens</name>
    <dbReference type="NCBI Taxonomy" id="3069689"/>
    <lineage>
        <taxon>Bacteria</taxon>
        <taxon>Pseudomonadati</taxon>
        <taxon>Acidobacteriota</taxon>
        <taxon>Terriglobia</taxon>
        <taxon>Terriglobales</taxon>
        <taxon>Acidobacteriaceae</taxon>
        <taxon>Tunturiibacter</taxon>
    </lineage>
</organism>
<dbReference type="EMBL" id="JACHEB010000007">
    <property type="protein sequence ID" value="MBB5329707.1"/>
    <property type="molecule type" value="Genomic_DNA"/>
</dbReference>
<feature type="region of interest" description="Disordered" evidence="1">
    <location>
        <begin position="90"/>
        <end position="130"/>
    </location>
</feature>
<gene>
    <name evidence="2" type="ORF">HDF14_003329</name>
</gene>
<proteinExistence type="predicted"/>
<keyword evidence="3" id="KW-1185">Reference proteome</keyword>
<dbReference type="RefSeq" id="WP_183978435.1">
    <property type="nucleotide sequence ID" value="NZ_JACHEB010000007.1"/>
</dbReference>
<protein>
    <submittedName>
        <fullName evidence="2">Uncharacterized protein</fullName>
    </submittedName>
</protein>
<evidence type="ECO:0000313" key="3">
    <source>
        <dbReference type="Proteomes" id="UP000535182"/>
    </source>
</evidence>